<name>A0A8X7SC11_BRACI</name>
<proteinExistence type="inferred from homology"/>
<feature type="compositionally biased region" description="Pro residues" evidence="4">
    <location>
        <begin position="18"/>
        <end position="27"/>
    </location>
</feature>
<keyword evidence="6" id="KW-1185">Reference proteome</keyword>
<keyword evidence="1" id="KW-0805">Transcription regulation</keyword>
<protein>
    <submittedName>
        <fullName evidence="5">Uncharacterized protein</fullName>
    </submittedName>
</protein>
<evidence type="ECO:0000256" key="4">
    <source>
        <dbReference type="SAM" id="MobiDB-lite"/>
    </source>
</evidence>
<sequence length="178" mass="19350">MLASFKSSSSSSEDATENPPPPPPPPLCLASSSAATSAAHHLRRLLFTAADFISQSNVSAAQNILSILTSNSSPYGDSTERLVHLFTKALSVRIGLSENAATWTTNEMTSSTVFTSSVCKEQFLFRTKNNNNSDLESCYYLWLNQLTPFIRFSHLTANQAILDATETNNGNGAYIYLT</sequence>
<organism evidence="5 6">
    <name type="scientific">Brassica carinata</name>
    <name type="common">Ethiopian mustard</name>
    <name type="synonym">Abyssinian cabbage</name>
    <dbReference type="NCBI Taxonomy" id="52824"/>
    <lineage>
        <taxon>Eukaryota</taxon>
        <taxon>Viridiplantae</taxon>
        <taxon>Streptophyta</taxon>
        <taxon>Embryophyta</taxon>
        <taxon>Tracheophyta</taxon>
        <taxon>Spermatophyta</taxon>
        <taxon>Magnoliopsida</taxon>
        <taxon>eudicotyledons</taxon>
        <taxon>Gunneridae</taxon>
        <taxon>Pentapetalae</taxon>
        <taxon>rosids</taxon>
        <taxon>malvids</taxon>
        <taxon>Brassicales</taxon>
        <taxon>Brassicaceae</taxon>
        <taxon>Brassiceae</taxon>
        <taxon>Brassica</taxon>
    </lineage>
</organism>
<dbReference type="Proteomes" id="UP000886595">
    <property type="component" value="Unassembled WGS sequence"/>
</dbReference>
<comment type="caution">
    <text evidence="5">The sequence shown here is derived from an EMBL/GenBank/DDBJ whole genome shotgun (WGS) entry which is preliminary data.</text>
</comment>
<feature type="region of interest" description="Disordered" evidence="4">
    <location>
        <begin position="1"/>
        <end position="31"/>
    </location>
</feature>
<evidence type="ECO:0000256" key="3">
    <source>
        <dbReference type="PROSITE-ProRule" id="PRU01191"/>
    </source>
</evidence>
<keyword evidence="2" id="KW-0804">Transcription</keyword>
<dbReference type="PROSITE" id="PS50985">
    <property type="entry name" value="GRAS"/>
    <property type="match status" value="1"/>
</dbReference>
<evidence type="ECO:0000256" key="1">
    <source>
        <dbReference type="ARBA" id="ARBA00023015"/>
    </source>
</evidence>
<comment type="caution">
    <text evidence="3">Lacks conserved residue(s) required for the propagation of feature annotation.</text>
</comment>
<evidence type="ECO:0000256" key="2">
    <source>
        <dbReference type="ARBA" id="ARBA00023163"/>
    </source>
</evidence>
<dbReference type="PANTHER" id="PTHR31636">
    <property type="entry name" value="OSJNBA0084A10.13 PROTEIN-RELATED"/>
    <property type="match status" value="1"/>
</dbReference>
<gene>
    <name evidence="5" type="ORF">Bca52824_033204</name>
</gene>
<dbReference type="InterPro" id="IPR005202">
    <property type="entry name" value="TF_GRAS"/>
</dbReference>
<evidence type="ECO:0000313" key="6">
    <source>
        <dbReference type="Proteomes" id="UP000886595"/>
    </source>
</evidence>
<comment type="similarity">
    <text evidence="3">Belongs to the GRAS family.</text>
</comment>
<evidence type="ECO:0000313" key="5">
    <source>
        <dbReference type="EMBL" id="KAG2304553.1"/>
    </source>
</evidence>
<dbReference type="Pfam" id="PF03514">
    <property type="entry name" value="GRAS"/>
    <property type="match status" value="1"/>
</dbReference>
<reference evidence="5 6" key="1">
    <citation type="submission" date="2020-02" db="EMBL/GenBank/DDBJ databases">
        <authorList>
            <person name="Ma Q."/>
            <person name="Huang Y."/>
            <person name="Song X."/>
            <person name="Pei D."/>
        </authorList>
    </citation>
    <scope>NUCLEOTIDE SEQUENCE [LARGE SCALE GENOMIC DNA]</scope>
    <source>
        <strain evidence="5">Sxm20200214</strain>
        <tissue evidence="5">Leaf</tissue>
    </source>
</reference>
<dbReference type="AlphaFoldDB" id="A0A8X7SC11"/>
<dbReference type="OrthoDB" id="1882904at2759"/>
<dbReference type="EMBL" id="JAAMPC010000007">
    <property type="protein sequence ID" value="KAG2304553.1"/>
    <property type="molecule type" value="Genomic_DNA"/>
</dbReference>
<accession>A0A8X7SC11</accession>